<evidence type="ECO:0000313" key="1">
    <source>
        <dbReference type="EMBL" id="SLK14294.1"/>
    </source>
</evidence>
<dbReference type="OrthoDB" id="9780343at2"/>
<gene>
    <name evidence="1" type="ORF">CCH01_06270</name>
</gene>
<dbReference type="Proteomes" id="UP000190476">
    <property type="component" value="Chromosome I"/>
</dbReference>
<dbReference type="InterPro" id="IPR018708">
    <property type="entry name" value="DUF2225"/>
</dbReference>
<organism evidence="1 2">
    <name type="scientific">Clostridium chauvoei JF4335</name>
    <dbReference type="NCBI Taxonomy" id="1351755"/>
    <lineage>
        <taxon>Bacteria</taxon>
        <taxon>Bacillati</taxon>
        <taxon>Bacillota</taxon>
        <taxon>Clostridia</taxon>
        <taxon>Eubacteriales</taxon>
        <taxon>Clostridiaceae</taxon>
        <taxon>Clostridium</taxon>
    </lineage>
</organism>
<dbReference type="Pfam" id="PF09986">
    <property type="entry name" value="DUF2225"/>
    <property type="match status" value="1"/>
</dbReference>
<dbReference type="GeneID" id="66300989"/>
<dbReference type="AlphaFoldDB" id="A0A1U6J207"/>
<reference evidence="2" key="1">
    <citation type="submission" date="2017-03" db="EMBL/GenBank/DDBJ databases">
        <authorList>
            <person name="Falquet L."/>
            <person name="Falquet L."/>
        </authorList>
    </citation>
    <scope>NUCLEOTIDE SEQUENCE [LARGE SCALE GENOMIC DNA]</scope>
</reference>
<protein>
    <recommendedName>
        <fullName evidence="3">DUF2225 domain-containing protein</fullName>
    </recommendedName>
</protein>
<dbReference type="STRING" id="1351755.CCH01_06270"/>
<accession>A0A1U6J207</accession>
<proteinExistence type="predicted"/>
<dbReference type="RefSeq" id="WP_079481155.1">
    <property type="nucleotide sequence ID" value="NZ_CBML010000006.1"/>
</dbReference>
<sequence length="256" mass="29836">MSNIFDGLEAFGFDNINSTNLFNLHKDINLKNPDKEINHIFLKKVHCPVCENTFGTPAVKVNSPRILSKDSDFFVRYYIINPYFYEVWVCPYCGYSAMKVDFPKIRNYQIELVKEKVLSKWKNREYGDIFTPEIAIERYKLALLNAMVMESRNSTKAMICLKIAWMYRLLEDSNNENTFLNQALIGFTEAFSTEGFPLYGLDRFSTMFLLGELCRRLRKDSDALLWFSKVITSRGASNKIKEMARDGRDKIKEAIQ</sequence>
<name>A0A1U6J207_9CLOT</name>
<dbReference type="EMBL" id="LT799839">
    <property type="protein sequence ID" value="SLK14294.1"/>
    <property type="molecule type" value="Genomic_DNA"/>
</dbReference>
<keyword evidence="2" id="KW-1185">Reference proteome</keyword>
<evidence type="ECO:0000313" key="2">
    <source>
        <dbReference type="Proteomes" id="UP000190476"/>
    </source>
</evidence>
<evidence type="ECO:0008006" key="3">
    <source>
        <dbReference type="Google" id="ProtNLM"/>
    </source>
</evidence>